<dbReference type="GO" id="GO:0050660">
    <property type="term" value="F:flavin adenine dinucleotide binding"/>
    <property type="evidence" value="ECO:0007669"/>
    <property type="project" value="InterPro"/>
</dbReference>
<keyword evidence="2" id="KW-0285">Flavoprotein</keyword>
<evidence type="ECO:0000256" key="4">
    <source>
        <dbReference type="ARBA" id="ARBA00022741"/>
    </source>
</evidence>
<dbReference type="Gene3D" id="2.40.110.10">
    <property type="entry name" value="Butyryl-CoA Dehydrogenase, subunit A, domain 2"/>
    <property type="match status" value="1"/>
</dbReference>
<dbReference type="Pfam" id="PF08028">
    <property type="entry name" value="Acyl-CoA_dh_2"/>
    <property type="match status" value="1"/>
</dbReference>
<dbReference type="InterPro" id="IPR046373">
    <property type="entry name" value="Acyl-CoA_Oxase/DH_mid-dom_sf"/>
</dbReference>
<evidence type="ECO:0000256" key="6">
    <source>
        <dbReference type="ARBA" id="ARBA00023033"/>
    </source>
</evidence>
<evidence type="ECO:0000256" key="8">
    <source>
        <dbReference type="ARBA" id="ARBA00034317"/>
    </source>
</evidence>
<dbReference type="AlphaFoldDB" id="A0A5C0B3D1"/>
<dbReference type="Proteomes" id="UP000325161">
    <property type="component" value="Chromosome"/>
</dbReference>
<comment type="subcellular location">
    <subcellularLocation>
        <location evidence="1">Cytoplasm</location>
    </subcellularLocation>
</comment>
<evidence type="ECO:0000256" key="12">
    <source>
        <dbReference type="ARBA" id="ARBA00048445"/>
    </source>
</evidence>
<evidence type="ECO:0000259" key="15">
    <source>
        <dbReference type="Pfam" id="PF02770"/>
    </source>
</evidence>
<dbReference type="KEGG" id="pacr:FXN63_21880"/>
<reference evidence="17 18" key="1">
    <citation type="submission" date="2019-08" db="EMBL/GenBank/DDBJ databases">
        <title>Amphibian skin-associated Pigmentiphaga: genome sequence and occurrence across geography and hosts.</title>
        <authorList>
            <person name="Bletz M.C."/>
            <person name="Bunk B."/>
            <person name="Sproeer C."/>
            <person name="Biwer P."/>
            <person name="Reiter S."/>
            <person name="Rabemananjara F.C.E."/>
            <person name="Schulz S."/>
            <person name="Overmann J."/>
            <person name="Vences M."/>
        </authorList>
    </citation>
    <scope>NUCLEOTIDE SEQUENCE [LARGE SCALE GENOMIC DNA]</scope>
    <source>
        <strain evidence="17 18">Mada1488</strain>
    </source>
</reference>
<evidence type="ECO:0000313" key="17">
    <source>
        <dbReference type="EMBL" id="QEI08193.1"/>
    </source>
</evidence>
<keyword evidence="5" id="KW-0560">Oxidoreductase</keyword>
<accession>A0A5C0B3D1</accession>
<feature type="domain" description="Acyl-CoA oxidase/dehydrogenase middle" evidence="15">
    <location>
        <begin position="135"/>
        <end position="218"/>
    </location>
</feature>
<evidence type="ECO:0000256" key="2">
    <source>
        <dbReference type="ARBA" id="ARBA00022630"/>
    </source>
</evidence>
<evidence type="ECO:0000256" key="14">
    <source>
        <dbReference type="SAM" id="MobiDB-lite"/>
    </source>
</evidence>
<comment type="pathway">
    <text evidence="7">Sulfur metabolism; dibenzothiophene degradation.</text>
</comment>
<comment type="catalytic activity">
    <reaction evidence="11">
        <text>dibenzothiophene + FMNH2 + O2 = dibenzothiophene 5-oxide + FMN + H2O + H(+)</text>
        <dbReference type="Rhea" id="RHEA:49076"/>
        <dbReference type="ChEBI" id="CHEBI:15377"/>
        <dbReference type="ChEBI" id="CHEBI:15378"/>
        <dbReference type="ChEBI" id="CHEBI:15379"/>
        <dbReference type="ChEBI" id="CHEBI:23681"/>
        <dbReference type="ChEBI" id="CHEBI:23683"/>
        <dbReference type="ChEBI" id="CHEBI:57618"/>
        <dbReference type="ChEBI" id="CHEBI:58210"/>
    </reaction>
</comment>
<feature type="region of interest" description="Disordered" evidence="14">
    <location>
        <begin position="415"/>
        <end position="445"/>
    </location>
</feature>
<dbReference type="PANTHER" id="PTHR43884:SF12">
    <property type="entry name" value="ISOVALERYL-COA DEHYDROGENASE, MITOCHONDRIAL-RELATED"/>
    <property type="match status" value="1"/>
</dbReference>
<protein>
    <recommendedName>
        <fullName evidence="10">Dibenzothiophene monooxygenase</fullName>
        <ecNumber evidence="9">1.14.14.21</ecNumber>
    </recommendedName>
</protein>
<feature type="compositionally biased region" description="Polar residues" evidence="14">
    <location>
        <begin position="415"/>
        <end position="435"/>
    </location>
</feature>
<dbReference type="InterPro" id="IPR006091">
    <property type="entry name" value="Acyl-CoA_Oxase/DH_mid-dom"/>
</dbReference>
<sequence length="445" mass="48054">MSTEHADSIDPTDYHALAARFRPVFDRIAQGAAQRDNERVLAYEPIAWLREARFGALRVPVELGGFGASIEDLFELFIELGEADSNLPQALRSHFGFVERLNVEIAAEHRPRWLRLIAEGAIFGNATTERGENTPGELSTTLSQTDDGWRLNGEKFYSTGSLYADWIQVAAKRDQPMPPNHQSFAIVAANAPGVELVDDWFGFGQRASASGTTRFTDVHVPADQVFSYARNTATPMTAVFQLTHLATLAGIARAILRDASAYVRARKRTFSHGAGDSAATDPLVQQVVGQLSSASFTATALVRAVARSLGDADRARIRDGRADDALLQRVELETAQAQIALADVVVGAASKLFDVGGASSLLEDIRLDRHWRNARTLTSHNPTIYKARLVGDNEINGTAPSFYWAVGAKTQGVNEPGVNQSGVHQPGVNQSSTSKHAPGVAGVQA</sequence>
<dbReference type="PANTHER" id="PTHR43884">
    <property type="entry name" value="ACYL-COA DEHYDROGENASE"/>
    <property type="match status" value="1"/>
</dbReference>
<dbReference type="InterPro" id="IPR013107">
    <property type="entry name" value="Acyl-CoA_DH_C"/>
</dbReference>
<dbReference type="GO" id="GO:0006552">
    <property type="term" value="P:L-leucine catabolic process"/>
    <property type="evidence" value="ECO:0007669"/>
    <property type="project" value="TreeGrafter"/>
</dbReference>
<dbReference type="EC" id="1.14.14.21" evidence="9"/>
<evidence type="ECO:0000256" key="5">
    <source>
        <dbReference type="ARBA" id="ARBA00023002"/>
    </source>
</evidence>
<comment type="similarity">
    <text evidence="8">Belongs to the DszC flavin monooxygenase family.</text>
</comment>
<feature type="domain" description="Acyl-CoA dehydrogenase C-terminal" evidence="16">
    <location>
        <begin position="244"/>
        <end position="381"/>
    </location>
</feature>
<evidence type="ECO:0000256" key="3">
    <source>
        <dbReference type="ARBA" id="ARBA00022643"/>
    </source>
</evidence>
<name>A0A5C0B3D1_9BURK</name>
<dbReference type="GO" id="GO:0008470">
    <property type="term" value="F:3-methylbutanoyl-CoA dehydrogenase activity"/>
    <property type="evidence" value="ECO:0007669"/>
    <property type="project" value="TreeGrafter"/>
</dbReference>
<evidence type="ECO:0000256" key="1">
    <source>
        <dbReference type="ARBA" id="ARBA00004496"/>
    </source>
</evidence>
<dbReference type="GO" id="GO:0004497">
    <property type="term" value="F:monooxygenase activity"/>
    <property type="evidence" value="ECO:0007669"/>
    <property type="project" value="UniProtKB-KW"/>
</dbReference>
<dbReference type="GO" id="GO:0005737">
    <property type="term" value="C:cytoplasm"/>
    <property type="evidence" value="ECO:0007669"/>
    <property type="project" value="UniProtKB-SubCell"/>
</dbReference>
<dbReference type="InterPro" id="IPR009100">
    <property type="entry name" value="AcylCoA_DH/oxidase_NM_dom_sf"/>
</dbReference>
<keyword evidence="18" id="KW-1185">Reference proteome</keyword>
<dbReference type="Gene3D" id="1.10.540.10">
    <property type="entry name" value="Acyl-CoA dehydrogenase/oxidase, N-terminal domain"/>
    <property type="match status" value="1"/>
</dbReference>
<keyword evidence="4" id="KW-0547">Nucleotide-binding</keyword>
<dbReference type="InterPro" id="IPR036250">
    <property type="entry name" value="AcylCo_DH-like_C"/>
</dbReference>
<evidence type="ECO:0000256" key="9">
    <source>
        <dbReference type="ARBA" id="ARBA00034328"/>
    </source>
</evidence>
<dbReference type="SUPFAM" id="SSF56645">
    <property type="entry name" value="Acyl-CoA dehydrogenase NM domain-like"/>
    <property type="match status" value="1"/>
</dbReference>
<comment type="catalytic activity">
    <reaction evidence="12">
        <text>dibenzothiophene 5-oxide + FMNH2 + O2 = dibenzothiophene 5,5-dioxide + FMN + H2O + H(+)</text>
        <dbReference type="Rhea" id="RHEA:49080"/>
        <dbReference type="ChEBI" id="CHEBI:15377"/>
        <dbReference type="ChEBI" id="CHEBI:15378"/>
        <dbReference type="ChEBI" id="CHEBI:15379"/>
        <dbReference type="ChEBI" id="CHEBI:23683"/>
        <dbReference type="ChEBI" id="CHEBI:57618"/>
        <dbReference type="ChEBI" id="CHEBI:58210"/>
        <dbReference type="ChEBI" id="CHEBI:90356"/>
    </reaction>
</comment>
<keyword evidence="3" id="KW-0288">FMN</keyword>
<dbReference type="EMBL" id="CP043046">
    <property type="protein sequence ID" value="QEI08193.1"/>
    <property type="molecule type" value="Genomic_DNA"/>
</dbReference>
<dbReference type="PIRSF" id="PIRSF016578">
    <property type="entry name" value="HsaA"/>
    <property type="match status" value="1"/>
</dbReference>
<organism evidence="17 18">
    <name type="scientific">Pigmentiphaga aceris</name>
    <dbReference type="NCBI Taxonomy" id="1940612"/>
    <lineage>
        <taxon>Bacteria</taxon>
        <taxon>Pseudomonadati</taxon>
        <taxon>Pseudomonadota</taxon>
        <taxon>Betaproteobacteria</taxon>
        <taxon>Burkholderiales</taxon>
        <taxon>Alcaligenaceae</taxon>
        <taxon>Pigmentiphaga</taxon>
    </lineage>
</organism>
<dbReference type="Gene3D" id="1.20.140.10">
    <property type="entry name" value="Butyryl-CoA Dehydrogenase, subunit A, domain 3"/>
    <property type="match status" value="1"/>
</dbReference>
<evidence type="ECO:0000313" key="18">
    <source>
        <dbReference type="Proteomes" id="UP000325161"/>
    </source>
</evidence>
<dbReference type="OrthoDB" id="6184213at2"/>
<keyword evidence="6" id="KW-0503">Monooxygenase</keyword>
<evidence type="ECO:0000256" key="7">
    <source>
        <dbReference type="ARBA" id="ARBA00034307"/>
    </source>
</evidence>
<evidence type="ECO:0000256" key="10">
    <source>
        <dbReference type="ARBA" id="ARBA00034345"/>
    </source>
</evidence>
<dbReference type="Pfam" id="PF02770">
    <property type="entry name" value="Acyl-CoA_dh_M"/>
    <property type="match status" value="1"/>
</dbReference>
<evidence type="ECO:0000256" key="13">
    <source>
        <dbReference type="ARBA" id="ARBA00049456"/>
    </source>
</evidence>
<dbReference type="InterPro" id="IPR037069">
    <property type="entry name" value="AcylCoA_DH/ox_N_sf"/>
</dbReference>
<evidence type="ECO:0000259" key="16">
    <source>
        <dbReference type="Pfam" id="PF08028"/>
    </source>
</evidence>
<gene>
    <name evidence="17" type="ORF">FXN63_21880</name>
</gene>
<comment type="catalytic activity">
    <reaction evidence="13">
        <text>dibenzothiophene + 2 FMNH2 + 2 O2 = dibenzothiophene 5,5-dioxide + 2 FMN + 2 H2O + 2 H(+)</text>
        <dbReference type="Rhea" id="RHEA:49072"/>
        <dbReference type="ChEBI" id="CHEBI:15377"/>
        <dbReference type="ChEBI" id="CHEBI:15378"/>
        <dbReference type="ChEBI" id="CHEBI:15379"/>
        <dbReference type="ChEBI" id="CHEBI:23681"/>
        <dbReference type="ChEBI" id="CHEBI:57618"/>
        <dbReference type="ChEBI" id="CHEBI:58210"/>
        <dbReference type="ChEBI" id="CHEBI:90356"/>
        <dbReference type="EC" id="1.14.14.21"/>
    </reaction>
</comment>
<proteinExistence type="inferred from homology"/>
<evidence type="ECO:0000256" key="11">
    <source>
        <dbReference type="ARBA" id="ARBA00047859"/>
    </source>
</evidence>
<dbReference type="SUPFAM" id="SSF47203">
    <property type="entry name" value="Acyl-CoA dehydrogenase C-terminal domain-like"/>
    <property type="match status" value="1"/>
</dbReference>
<dbReference type="RefSeq" id="WP_148817529.1">
    <property type="nucleotide sequence ID" value="NZ_CP043046.1"/>
</dbReference>